<name>A0A229NXB1_9BACL</name>
<reference evidence="1 2" key="1">
    <citation type="submission" date="2017-07" db="EMBL/GenBank/DDBJ databases">
        <title>Paenibacillus herberti R33 genome sequencing and assembly.</title>
        <authorList>
            <person name="Su W."/>
        </authorList>
    </citation>
    <scope>NUCLEOTIDE SEQUENCE [LARGE SCALE GENOMIC DNA]</scope>
    <source>
        <strain evidence="1 2">R33</strain>
    </source>
</reference>
<gene>
    <name evidence="1" type="ORF">CGZ75_14970</name>
</gene>
<dbReference type="EMBL" id="NMUQ01000002">
    <property type="protein sequence ID" value="OXM14259.1"/>
    <property type="molecule type" value="Genomic_DNA"/>
</dbReference>
<dbReference type="Gene3D" id="3.40.50.300">
    <property type="entry name" value="P-loop containing nucleotide triphosphate hydrolases"/>
    <property type="match status" value="1"/>
</dbReference>
<dbReference type="OrthoDB" id="9789994at2"/>
<organism evidence="1 2">
    <name type="scientific">Paenibacillus herberti</name>
    <dbReference type="NCBI Taxonomy" id="1619309"/>
    <lineage>
        <taxon>Bacteria</taxon>
        <taxon>Bacillati</taxon>
        <taxon>Bacillota</taxon>
        <taxon>Bacilli</taxon>
        <taxon>Bacillales</taxon>
        <taxon>Paenibacillaceae</taxon>
        <taxon>Paenibacillus</taxon>
    </lineage>
</organism>
<sequence length="87" mass="9826">MDLFSRERLLASISELVRRPDAPTLIYVTHHTEEIVPELGHALLLRRGQAFRSGPVSEVLTSNSLSEFFEAPVAVERHDGRVYVRAI</sequence>
<proteinExistence type="predicted"/>
<dbReference type="SUPFAM" id="SSF52540">
    <property type="entry name" value="P-loop containing nucleoside triphosphate hydrolases"/>
    <property type="match status" value="1"/>
</dbReference>
<dbReference type="RefSeq" id="WP_089525083.1">
    <property type="nucleotide sequence ID" value="NZ_NMUQ01000002.1"/>
</dbReference>
<accession>A0A229NXB1</accession>
<protein>
    <recommendedName>
        <fullName evidence="3">ABC transporter ATP-binding protein</fullName>
    </recommendedName>
</protein>
<dbReference type="InterPro" id="IPR027417">
    <property type="entry name" value="P-loop_NTPase"/>
</dbReference>
<comment type="caution">
    <text evidence="1">The sequence shown here is derived from an EMBL/GenBank/DDBJ whole genome shotgun (WGS) entry which is preliminary data.</text>
</comment>
<dbReference type="Proteomes" id="UP000215145">
    <property type="component" value="Unassembled WGS sequence"/>
</dbReference>
<keyword evidence="2" id="KW-1185">Reference proteome</keyword>
<dbReference type="AlphaFoldDB" id="A0A229NXB1"/>
<evidence type="ECO:0000313" key="2">
    <source>
        <dbReference type="Proteomes" id="UP000215145"/>
    </source>
</evidence>
<evidence type="ECO:0000313" key="1">
    <source>
        <dbReference type="EMBL" id="OXM14259.1"/>
    </source>
</evidence>
<evidence type="ECO:0008006" key="3">
    <source>
        <dbReference type="Google" id="ProtNLM"/>
    </source>
</evidence>